<accession>A0A2P6SDQ9</accession>
<proteinExistence type="predicted"/>
<keyword evidence="2" id="KW-1185">Reference proteome</keyword>
<evidence type="ECO:0000313" key="2">
    <source>
        <dbReference type="Proteomes" id="UP000238479"/>
    </source>
</evidence>
<evidence type="ECO:0000313" key="1">
    <source>
        <dbReference type="EMBL" id="PRQ56807.1"/>
    </source>
</evidence>
<dbReference type="Proteomes" id="UP000238479">
    <property type="component" value="Chromosome 1"/>
</dbReference>
<organism evidence="1 2">
    <name type="scientific">Rosa chinensis</name>
    <name type="common">China rose</name>
    <dbReference type="NCBI Taxonomy" id="74649"/>
    <lineage>
        <taxon>Eukaryota</taxon>
        <taxon>Viridiplantae</taxon>
        <taxon>Streptophyta</taxon>
        <taxon>Embryophyta</taxon>
        <taxon>Tracheophyta</taxon>
        <taxon>Spermatophyta</taxon>
        <taxon>Magnoliopsida</taxon>
        <taxon>eudicotyledons</taxon>
        <taxon>Gunneridae</taxon>
        <taxon>Pentapetalae</taxon>
        <taxon>rosids</taxon>
        <taxon>fabids</taxon>
        <taxon>Rosales</taxon>
        <taxon>Rosaceae</taxon>
        <taxon>Rosoideae</taxon>
        <taxon>Rosoideae incertae sedis</taxon>
        <taxon>Rosa</taxon>
    </lineage>
</organism>
<gene>
    <name evidence="1" type="ORF">RchiOBHm_Chr1g0341381</name>
</gene>
<protein>
    <submittedName>
        <fullName evidence="1">Uncharacterized protein</fullName>
    </submittedName>
</protein>
<dbReference type="EMBL" id="PDCK01000039">
    <property type="protein sequence ID" value="PRQ56807.1"/>
    <property type="molecule type" value="Genomic_DNA"/>
</dbReference>
<reference evidence="1 2" key="1">
    <citation type="journal article" date="2018" name="Nat. Genet.">
        <title>The Rosa genome provides new insights in the design of modern roses.</title>
        <authorList>
            <person name="Bendahmane M."/>
        </authorList>
    </citation>
    <scope>NUCLEOTIDE SEQUENCE [LARGE SCALE GENOMIC DNA]</scope>
    <source>
        <strain evidence="2">cv. Old Blush</strain>
    </source>
</reference>
<sequence length="94" mass="11074">MKNLLQPTSSKYNQTIQDRKDTTMWCRFYKFVMSIRYSKDSHSSSARDFKFAKQHSVSKTFRGSVKFFIFNSKVLVFFSNKVIPVLTRDLASRS</sequence>
<comment type="caution">
    <text evidence="1">The sequence shown here is derived from an EMBL/GenBank/DDBJ whole genome shotgun (WGS) entry which is preliminary data.</text>
</comment>
<name>A0A2P6SDQ9_ROSCH</name>
<dbReference type="AlphaFoldDB" id="A0A2P6SDQ9"/>
<dbReference type="Gramene" id="PRQ56807">
    <property type="protein sequence ID" value="PRQ56807"/>
    <property type="gene ID" value="RchiOBHm_Chr1g0341381"/>
</dbReference>